<keyword evidence="1" id="KW-0812">Transmembrane</keyword>
<dbReference type="Proteomes" id="UP000748108">
    <property type="component" value="Unassembled WGS sequence"/>
</dbReference>
<evidence type="ECO:0000313" key="3">
    <source>
        <dbReference type="Proteomes" id="UP000748108"/>
    </source>
</evidence>
<keyword evidence="1" id="KW-1133">Transmembrane helix</keyword>
<name>A0A947CUG1_HYDSH</name>
<feature type="transmembrane region" description="Helical" evidence="1">
    <location>
        <begin position="38"/>
        <end position="58"/>
    </location>
</feature>
<dbReference type="AlphaFoldDB" id="A0A947CUG1"/>
<comment type="caution">
    <text evidence="2">The sequence shown here is derived from an EMBL/GenBank/DDBJ whole genome shotgun (WGS) entry which is preliminary data.</text>
</comment>
<evidence type="ECO:0000256" key="1">
    <source>
        <dbReference type="SAM" id="Phobius"/>
    </source>
</evidence>
<keyword evidence="1" id="KW-0472">Membrane</keyword>
<organism evidence="2 3">
    <name type="scientific">Hydrogenibacillus schlegelii</name>
    <name type="common">Bacillus schlegelii</name>
    <dbReference type="NCBI Taxonomy" id="1484"/>
    <lineage>
        <taxon>Bacteria</taxon>
        <taxon>Bacillati</taxon>
        <taxon>Bacillota</taxon>
        <taxon>Bacilli</taxon>
        <taxon>Bacillales</taxon>
        <taxon>Bacillales Family X. Incertae Sedis</taxon>
        <taxon>Hydrogenibacillus</taxon>
    </lineage>
</organism>
<protein>
    <submittedName>
        <fullName evidence="2">Uncharacterized protein</fullName>
    </submittedName>
</protein>
<dbReference type="EMBL" id="JAHHQF010000037">
    <property type="protein sequence ID" value="MBT9281269.1"/>
    <property type="molecule type" value="Genomic_DNA"/>
</dbReference>
<reference evidence="2" key="1">
    <citation type="journal article" date="2021" name="Microbiology">
        <title>Metagenomic Analysis of the Microbial Community in the Underground Coal Fire Area (Kemerovo Region, Russia) Revealed Predominance of Thermophilic Members of the Phyla Deinococcus-thermus, Aquificae, and Firmicutes.</title>
        <authorList>
            <person name="Kadnikov V."/>
            <person name="Mardanov A.V."/>
            <person name="Beletsky A.V."/>
            <person name="Karnachuk O.V."/>
            <person name="Ravin N.V."/>
        </authorList>
    </citation>
    <scope>NUCLEOTIDE SEQUENCE</scope>
    <source>
        <strain evidence="2">RBS10-49</strain>
    </source>
</reference>
<accession>A0A947CUG1</accession>
<gene>
    <name evidence="2" type="ORF">KM312_01155</name>
</gene>
<sequence length="68" mass="7457">MTCGRTMIAGGGEGWTVFHYLVAVLAVVFFFLAPTLPWKMLAVGVLLVAVPLFLHEFLSADVTGDRRF</sequence>
<proteinExistence type="predicted"/>
<evidence type="ECO:0000313" key="2">
    <source>
        <dbReference type="EMBL" id="MBT9281269.1"/>
    </source>
</evidence>
<feature type="transmembrane region" description="Helical" evidence="1">
    <location>
        <begin position="12"/>
        <end position="32"/>
    </location>
</feature>